<reference evidence="3 4" key="1">
    <citation type="submission" date="2020-08" db="EMBL/GenBank/DDBJ databases">
        <title>Cohnella phylogeny.</title>
        <authorList>
            <person name="Dunlap C."/>
        </authorList>
    </citation>
    <scope>NUCLEOTIDE SEQUENCE [LARGE SCALE GENOMIC DNA]</scope>
    <source>
        <strain evidence="3 4">CBP 2801</strain>
    </source>
</reference>
<dbReference type="RefSeq" id="WP_185130812.1">
    <property type="nucleotide sequence ID" value="NZ_JACJVO010000024.1"/>
</dbReference>
<proteinExistence type="inferred from homology"/>
<dbReference type="SUPFAM" id="SSF51905">
    <property type="entry name" value="FAD/NAD(P)-binding domain"/>
    <property type="match status" value="1"/>
</dbReference>
<organism evidence="3 4">
    <name type="scientific">Cohnella zeiphila</name>
    <dbReference type="NCBI Taxonomy" id="2761120"/>
    <lineage>
        <taxon>Bacteria</taxon>
        <taxon>Bacillati</taxon>
        <taxon>Bacillota</taxon>
        <taxon>Bacilli</taxon>
        <taxon>Bacillales</taxon>
        <taxon>Paenibacillaceae</taxon>
        <taxon>Cohnella</taxon>
    </lineage>
</organism>
<dbReference type="Gene3D" id="3.50.50.60">
    <property type="entry name" value="FAD/NAD(P)-binding domain"/>
    <property type="match status" value="1"/>
</dbReference>
<evidence type="ECO:0000259" key="2">
    <source>
        <dbReference type="Pfam" id="PF01593"/>
    </source>
</evidence>
<dbReference type="GO" id="GO:0016491">
    <property type="term" value="F:oxidoreductase activity"/>
    <property type="evidence" value="ECO:0007669"/>
    <property type="project" value="InterPro"/>
</dbReference>
<dbReference type="Proteomes" id="UP000564644">
    <property type="component" value="Unassembled WGS sequence"/>
</dbReference>
<dbReference type="InterPro" id="IPR002937">
    <property type="entry name" value="Amino_oxidase"/>
</dbReference>
<dbReference type="EMBL" id="JACJVO010000024">
    <property type="protein sequence ID" value="MBB6733160.1"/>
    <property type="molecule type" value="Genomic_DNA"/>
</dbReference>
<feature type="domain" description="Amine oxidase" evidence="2">
    <location>
        <begin position="13"/>
        <end position="419"/>
    </location>
</feature>
<evidence type="ECO:0000256" key="1">
    <source>
        <dbReference type="ARBA" id="ARBA00038322"/>
    </source>
</evidence>
<dbReference type="PANTHER" id="PTHR43734:SF1">
    <property type="entry name" value="PHYTOENE DESATURASE"/>
    <property type="match status" value="1"/>
</dbReference>
<evidence type="ECO:0000313" key="3">
    <source>
        <dbReference type="EMBL" id="MBB6733160.1"/>
    </source>
</evidence>
<comment type="similarity">
    <text evidence="1">Belongs to the carotenoid/retinoid oxidoreductase family. CrtN subfamily.</text>
</comment>
<sequence length="442" mass="47502">MQAYETIVIGGGIAGLVAAADLARAGRRVMLLERGERLGGRGTTARKDGALFNLGGHALYLGGEAYSILGELGVKPAGSKPLTDGSAVWRGGLMPLPDNAFRLMSSKLMTLSGKMEFGSLMMKLGRIDPASLAHLSVRDWAERQLRDPMVRHLFYALARTGTYSMEIDSQQAGAVVRQVQRSLKNGVLYLDGGWQTIVDSLRDAAVRAGADIRCRAGAAEIVSEDGRVRGVRLASGELLNARQVISALPPAETCGLVPNGEDTALGFWKRQARPVRVASLDLVMRRLPVPDRHFAIALDQPLFFSNHSRVAKLSDNGSMVIHVTKYHGAEGSDPKRDERMLEDLTTLMQPNWQRELIAKRFLPNLTVVHDQIRVGRSGPLPGPSVPEIPGLYVAGDWASHGEMLVDAAAASARRASRAALAELAGTAANAVGADANDRLLKV</sequence>
<gene>
    <name evidence="3" type="ORF">H7C18_19765</name>
</gene>
<protein>
    <submittedName>
        <fullName evidence="3">NAD(P)/FAD-dependent oxidoreductase</fullName>
    </submittedName>
</protein>
<evidence type="ECO:0000313" key="4">
    <source>
        <dbReference type="Proteomes" id="UP000564644"/>
    </source>
</evidence>
<dbReference type="PANTHER" id="PTHR43734">
    <property type="entry name" value="PHYTOENE DESATURASE"/>
    <property type="match status" value="1"/>
</dbReference>
<accession>A0A7X0SNC3</accession>
<dbReference type="Gene3D" id="3.90.660.50">
    <property type="match status" value="1"/>
</dbReference>
<dbReference type="AlphaFoldDB" id="A0A7X0SNC3"/>
<name>A0A7X0SNC3_9BACL</name>
<keyword evidence="4" id="KW-1185">Reference proteome</keyword>
<dbReference type="InterPro" id="IPR036188">
    <property type="entry name" value="FAD/NAD-bd_sf"/>
</dbReference>
<dbReference type="Pfam" id="PF01593">
    <property type="entry name" value="Amino_oxidase"/>
    <property type="match status" value="1"/>
</dbReference>
<comment type="caution">
    <text evidence="3">The sequence shown here is derived from an EMBL/GenBank/DDBJ whole genome shotgun (WGS) entry which is preliminary data.</text>
</comment>